<feature type="transmembrane region" description="Helical" evidence="1">
    <location>
        <begin position="12"/>
        <end position="33"/>
    </location>
</feature>
<feature type="transmembrane region" description="Helical" evidence="1">
    <location>
        <begin position="96"/>
        <end position="114"/>
    </location>
</feature>
<dbReference type="KEGG" id="gce:KYE46_13280"/>
<gene>
    <name evidence="2" type="ORF">KYE46_13280</name>
</gene>
<evidence type="ECO:0000313" key="3">
    <source>
        <dbReference type="Proteomes" id="UP000825009"/>
    </source>
</evidence>
<name>A0A8F6TUE7_9RHOB</name>
<protein>
    <recommendedName>
        <fullName evidence="4">Transmembrane protein</fullName>
    </recommendedName>
</protein>
<keyword evidence="3" id="KW-1185">Reference proteome</keyword>
<keyword evidence="1" id="KW-0812">Transmembrane</keyword>
<accession>A0A8F6TUE7</accession>
<dbReference type="RefSeq" id="WP_219001096.1">
    <property type="nucleotide sequence ID" value="NZ_CP079194.1"/>
</dbReference>
<evidence type="ECO:0000313" key="2">
    <source>
        <dbReference type="EMBL" id="QXT38900.1"/>
    </source>
</evidence>
<evidence type="ECO:0000256" key="1">
    <source>
        <dbReference type="SAM" id="Phobius"/>
    </source>
</evidence>
<dbReference type="Proteomes" id="UP000825009">
    <property type="component" value="Chromosome"/>
</dbReference>
<dbReference type="AlphaFoldDB" id="A0A8F6TUE7"/>
<keyword evidence="1" id="KW-1133">Transmembrane helix</keyword>
<proteinExistence type="predicted"/>
<feature type="transmembrane region" description="Helical" evidence="1">
    <location>
        <begin position="40"/>
        <end position="59"/>
    </location>
</feature>
<sequence length="137" mass="15470">MTFNEAVALQPMWVQIWLNVLFAGAFVLPLGFLIWRESRLAGVLTLGASVLAALATTWMYGQMGYVKLLGLPHIILWTPLAVYLWRQIRRADMPLWPRRLMSVTLVIIVISLLFDYADVARWILGERAPMAGTLAAE</sequence>
<organism evidence="2 3">
    <name type="scientific">Gymnodinialimonas ceratoperidinii</name>
    <dbReference type="NCBI Taxonomy" id="2856823"/>
    <lineage>
        <taxon>Bacteria</taxon>
        <taxon>Pseudomonadati</taxon>
        <taxon>Pseudomonadota</taxon>
        <taxon>Alphaproteobacteria</taxon>
        <taxon>Rhodobacterales</taxon>
        <taxon>Paracoccaceae</taxon>
        <taxon>Gymnodinialimonas</taxon>
    </lineage>
</organism>
<feature type="transmembrane region" description="Helical" evidence="1">
    <location>
        <begin position="65"/>
        <end position="84"/>
    </location>
</feature>
<dbReference type="EMBL" id="CP079194">
    <property type="protein sequence ID" value="QXT38900.1"/>
    <property type="molecule type" value="Genomic_DNA"/>
</dbReference>
<reference evidence="2 3" key="1">
    <citation type="submission" date="2021-07" db="EMBL/GenBank/DDBJ databases">
        <title>A novel Jannaschia species isolated from marine dinoflagellate Ceratoperidinium margalefii.</title>
        <authorList>
            <person name="Jiang Y."/>
            <person name="Li Z."/>
        </authorList>
    </citation>
    <scope>NUCLEOTIDE SEQUENCE [LARGE SCALE GENOMIC DNA]</scope>
    <source>
        <strain evidence="2 3">J12C1-MA-4</strain>
    </source>
</reference>
<keyword evidence="1" id="KW-0472">Membrane</keyword>
<evidence type="ECO:0008006" key="4">
    <source>
        <dbReference type="Google" id="ProtNLM"/>
    </source>
</evidence>